<dbReference type="Gene3D" id="2.60.40.1730">
    <property type="entry name" value="tricorn interacting facor f3 domain"/>
    <property type="match status" value="1"/>
</dbReference>
<dbReference type="InterPro" id="IPR012778">
    <property type="entry name" value="Pept_M1_aminopeptidase"/>
</dbReference>
<feature type="domain" description="ERAP1-like C-terminal" evidence="16">
    <location>
        <begin position="503"/>
        <end position="787"/>
    </location>
</feature>
<proteinExistence type="inferred from homology"/>
<feature type="domain" description="Peptidase M1 membrane alanine aminopeptidase" evidence="15">
    <location>
        <begin position="228"/>
        <end position="439"/>
    </location>
</feature>
<dbReference type="EC" id="3.4.11.2" evidence="4"/>
<evidence type="ECO:0000256" key="14">
    <source>
        <dbReference type="SAM" id="MobiDB-lite"/>
    </source>
</evidence>
<comment type="catalytic activity">
    <reaction evidence="1">
        <text>Release of an N-terminal amino acid, Xaa-|-Yaa- from a peptide, amide or arylamide. Xaa is preferably Ala, but may be most amino acids including Pro (slow action). When a terminal hydrophobic residue is followed by a prolyl residue, the two may be released as an intact Xaa-Pro dipeptide.</text>
        <dbReference type="EC" id="3.4.11.2"/>
    </reaction>
</comment>
<dbReference type="SUPFAM" id="SSF63737">
    <property type="entry name" value="Leukotriene A4 hydrolase N-terminal domain"/>
    <property type="match status" value="1"/>
</dbReference>
<dbReference type="GO" id="GO:0016020">
    <property type="term" value="C:membrane"/>
    <property type="evidence" value="ECO:0007669"/>
    <property type="project" value="TreeGrafter"/>
</dbReference>
<reference evidence="17 18" key="1">
    <citation type="submission" date="2020-02" db="EMBL/GenBank/DDBJ databases">
        <title>Full genome sequence of Nocardioides sp. R-3366.</title>
        <authorList>
            <person name="Im W.-T."/>
        </authorList>
    </citation>
    <scope>NUCLEOTIDE SEQUENCE [LARGE SCALE GENOMIC DNA]</scope>
    <source>
        <strain evidence="17 18">R-3366</strain>
    </source>
</reference>
<evidence type="ECO:0000256" key="9">
    <source>
        <dbReference type="ARBA" id="ARBA00022801"/>
    </source>
</evidence>
<evidence type="ECO:0000256" key="11">
    <source>
        <dbReference type="ARBA" id="ARBA00023049"/>
    </source>
</evidence>
<dbReference type="InterPro" id="IPR027268">
    <property type="entry name" value="Peptidase_M4/M1_CTD_sf"/>
</dbReference>
<dbReference type="GO" id="GO:0005737">
    <property type="term" value="C:cytoplasm"/>
    <property type="evidence" value="ECO:0007669"/>
    <property type="project" value="TreeGrafter"/>
</dbReference>
<evidence type="ECO:0000313" key="17">
    <source>
        <dbReference type="EMBL" id="QIG44415.1"/>
    </source>
</evidence>
<dbReference type="KEGG" id="nano:G5V58_17975"/>
<dbReference type="RefSeq" id="WP_165235786.1">
    <property type="nucleotide sequence ID" value="NZ_CP049257.1"/>
</dbReference>
<dbReference type="CDD" id="cd09602">
    <property type="entry name" value="M1_APN"/>
    <property type="match status" value="1"/>
</dbReference>
<dbReference type="PRINTS" id="PR00756">
    <property type="entry name" value="ALADIPTASE"/>
</dbReference>
<dbReference type="Pfam" id="PF11838">
    <property type="entry name" value="ERAP1_C"/>
    <property type="match status" value="1"/>
</dbReference>
<evidence type="ECO:0000256" key="6">
    <source>
        <dbReference type="ARBA" id="ARBA00022438"/>
    </source>
</evidence>
<dbReference type="SUPFAM" id="SSF55486">
    <property type="entry name" value="Metalloproteases ('zincins'), catalytic domain"/>
    <property type="match status" value="1"/>
</dbReference>
<dbReference type="AlphaFoldDB" id="A0A6G6WH49"/>
<dbReference type="GO" id="GO:0070006">
    <property type="term" value="F:metalloaminopeptidase activity"/>
    <property type="evidence" value="ECO:0007669"/>
    <property type="project" value="TreeGrafter"/>
</dbReference>
<dbReference type="InterPro" id="IPR042097">
    <property type="entry name" value="Aminopeptidase_N-like_N_sf"/>
</dbReference>
<sequence>MPSLTLTEARLRAAQLSDVSYGLELDLTEAPDYAATFRSRVSVRFASTGGDTFLELHDARSLSVTVDGAPADPAYDGHRIGLTGLSAGRHEVVVDARLAYVTDGQGMQAFTDPADGERYVAAYVGVDVTQKVFACFDQVDLKAPIALSVTAPAAWTVLANGPLAESGAGTWRFDPTPPVPVDLFTVCAGPWHSVTWEHGGVPMGWHARASLAGPLERDAEELRRVTGLCFDHYAELFDEPFPFASYHQVFVPGLNWGAMENPGCVTFRDEMLGRGRPTDEDRRLRAMVIAHEMSHMWFGDLVSQTWWEDIWLNESFADYMGFEVAETVAGFPGARISFETRQKPGGYDADRRRSSHPVAPRAEDVPDVDAGTNNFDAISYAKGNAALRQLVTWLGPDAFLAGVNAHLSAHRFGNATLDDLIGALDAASPLDVRSWSQVWLRTAGFDTVTVERSGDVPVLVRDGSRPHRLRVAAYSAAMTPVGDVWVDLGAEPVPLPDLAGLVVVPNATGETFARVVLDDLSWAAVAERLSDVPDDLQRGLLWTLTYDRPDVLELLARHLPHEAHPTLVEAVTRRVLTRVLPERVPAADVPAAFARVAEACRAGLADSRDEQRSRALRHALAATSRDAAELRALPTDDDPRLHWAAVARLAALGELTADEIEAERRRDGTDEGDLGAATALAARPTAEAKAEAWAAMSEDRDVSNRRFTALAHGLWSPEHPDLVAPHVAAYVDAGPRLARRGTAFAQEVGRAFPALHLTDDQLGLVRAALAGDVPAVLRREWEDAVDDRR</sequence>
<evidence type="ECO:0000259" key="16">
    <source>
        <dbReference type="Pfam" id="PF11838"/>
    </source>
</evidence>
<dbReference type="NCBIfam" id="TIGR02412">
    <property type="entry name" value="pepN_strep_liv"/>
    <property type="match status" value="1"/>
</dbReference>
<dbReference type="PANTHER" id="PTHR11533">
    <property type="entry name" value="PROTEASE M1 ZINC METALLOPROTEASE"/>
    <property type="match status" value="1"/>
</dbReference>
<dbReference type="GO" id="GO:0043171">
    <property type="term" value="P:peptide catabolic process"/>
    <property type="evidence" value="ECO:0007669"/>
    <property type="project" value="TreeGrafter"/>
</dbReference>
<evidence type="ECO:0000259" key="15">
    <source>
        <dbReference type="Pfam" id="PF01433"/>
    </source>
</evidence>
<evidence type="ECO:0000256" key="5">
    <source>
        <dbReference type="ARBA" id="ARBA00015611"/>
    </source>
</evidence>
<evidence type="ECO:0000256" key="8">
    <source>
        <dbReference type="ARBA" id="ARBA00022723"/>
    </source>
</evidence>
<keyword evidence="10" id="KW-0862">Zinc</keyword>
<comment type="similarity">
    <text evidence="3">Belongs to the peptidase M1 family.</text>
</comment>
<keyword evidence="18" id="KW-1185">Reference proteome</keyword>
<keyword evidence="8" id="KW-0479">Metal-binding</keyword>
<evidence type="ECO:0000313" key="18">
    <source>
        <dbReference type="Proteomes" id="UP000502996"/>
    </source>
</evidence>
<gene>
    <name evidence="17" type="primary">pepN</name>
    <name evidence="17" type="ORF">G5V58_17975</name>
</gene>
<dbReference type="GO" id="GO:0005615">
    <property type="term" value="C:extracellular space"/>
    <property type="evidence" value="ECO:0007669"/>
    <property type="project" value="TreeGrafter"/>
</dbReference>
<keyword evidence="9 17" id="KW-0378">Hydrolase</keyword>
<dbReference type="InterPro" id="IPR050344">
    <property type="entry name" value="Peptidase_M1_aminopeptidases"/>
</dbReference>
<evidence type="ECO:0000256" key="12">
    <source>
        <dbReference type="ARBA" id="ARBA00029811"/>
    </source>
</evidence>
<dbReference type="InterPro" id="IPR014782">
    <property type="entry name" value="Peptidase_M1_dom"/>
</dbReference>
<dbReference type="EMBL" id="CP049257">
    <property type="protein sequence ID" value="QIG44415.1"/>
    <property type="molecule type" value="Genomic_DNA"/>
</dbReference>
<evidence type="ECO:0000256" key="10">
    <source>
        <dbReference type="ARBA" id="ARBA00022833"/>
    </source>
</evidence>
<keyword evidence="7" id="KW-0645">Protease</keyword>
<feature type="compositionally biased region" description="Basic and acidic residues" evidence="14">
    <location>
        <begin position="339"/>
        <end position="352"/>
    </location>
</feature>
<dbReference type="GO" id="GO:0016285">
    <property type="term" value="F:alanyl aminopeptidase activity"/>
    <property type="evidence" value="ECO:0007669"/>
    <property type="project" value="UniProtKB-EC"/>
</dbReference>
<evidence type="ECO:0000256" key="3">
    <source>
        <dbReference type="ARBA" id="ARBA00010136"/>
    </source>
</evidence>
<evidence type="ECO:0000256" key="2">
    <source>
        <dbReference type="ARBA" id="ARBA00001947"/>
    </source>
</evidence>
<dbReference type="Proteomes" id="UP000502996">
    <property type="component" value="Chromosome"/>
</dbReference>
<dbReference type="Pfam" id="PF01433">
    <property type="entry name" value="Peptidase_M1"/>
    <property type="match status" value="1"/>
</dbReference>
<dbReference type="Gene3D" id="1.10.390.10">
    <property type="entry name" value="Neutral Protease Domain 2"/>
    <property type="match status" value="1"/>
</dbReference>
<evidence type="ECO:0000256" key="4">
    <source>
        <dbReference type="ARBA" id="ARBA00012564"/>
    </source>
</evidence>
<dbReference type="InterPro" id="IPR024571">
    <property type="entry name" value="ERAP1-like_C_dom"/>
</dbReference>
<dbReference type="GO" id="GO:0006508">
    <property type="term" value="P:proteolysis"/>
    <property type="evidence" value="ECO:0007669"/>
    <property type="project" value="UniProtKB-KW"/>
</dbReference>
<dbReference type="GO" id="GO:0008270">
    <property type="term" value="F:zinc ion binding"/>
    <property type="evidence" value="ECO:0007669"/>
    <property type="project" value="InterPro"/>
</dbReference>
<keyword evidence="11" id="KW-0482">Metalloprotease</keyword>
<keyword evidence="6 17" id="KW-0031">Aminopeptidase</keyword>
<name>A0A6G6WH49_9ACTN</name>
<evidence type="ECO:0000256" key="13">
    <source>
        <dbReference type="ARBA" id="ARBA00031533"/>
    </source>
</evidence>
<organism evidence="17 18">
    <name type="scientific">Nocardioides anomalus</name>
    <dbReference type="NCBI Taxonomy" id="2712223"/>
    <lineage>
        <taxon>Bacteria</taxon>
        <taxon>Bacillati</taxon>
        <taxon>Actinomycetota</taxon>
        <taxon>Actinomycetes</taxon>
        <taxon>Propionibacteriales</taxon>
        <taxon>Nocardioidaceae</taxon>
        <taxon>Nocardioides</taxon>
    </lineage>
</organism>
<accession>A0A6G6WH49</accession>
<evidence type="ECO:0000256" key="1">
    <source>
        <dbReference type="ARBA" id="ARBA00000098"/>
    </source>
</evidence>
<comment type="cofactor">
    <cofactor evidence="2">
        <name>Zn(2+)</name>
        <dbReference type="ChEBI" id="CHEBI:29105"/>
    </cofactor>
</comment>
<dbReference type="InterPro" id="IPR001930">
    <property type="entry name" value="Peptidase_M1"/>
</dbReference>
<dbReference type="PANTHER" id="PTHR11533:SF174">
    <property type="entry name" value="PUROMYCIN-SENSITIVE AMINOPEPTIDASE-RELATED"/>
    <property type="match status" value="1"/>
</dbReference>
<dbReference type="GO" id="GO:0042277">
    <property type="term" value="F:peptide binding"/>
    <property type="evidence" value="ECO:0007669"/>
    <property type="project" value="TreeGrafter"/>
</dbReference>
<protein>
    <recommendedName>
        <fullName evidence="5">Aminopeptidase N</fullName>
        <ecNumber evidence="4">3.4.11.2</ecNumber>
    </recommendedName>
    <alternativeName>
        <fullName evidence="12">Alanine aminopeptidase</fullName>
    </alternativeName>
    <alternativeName>
        <fullName evidence="13">Lysyl aminopeptidase</fullName>
    </alternativeName>
</protein>
<feature type="region of interest" description="Disordered" evidence="14">
    <location>
        <begin position="339"/>
        <end position="368"/>
    </location>
</feature>
<evidence type="ECO:0000256" key="7">
    <source>
        <dbReference type="ARBA" id="ARBA00022670"/>
    </source>
</evidence>